<feature type="domain" description="USP" evidence="9">
    <location>
        <begin position="1"/>
        <end position="284"/>
    </location>
</feature>
<dbReference type="Proteomes" id="UP001151699">
    <property type="component" value="Unassembled WGS sequence"/>
</dbReference>
<keyword evidence="11" id="KW-1185">Reference proteome</keyword>
<organism evidence="10 11">
    <name type="scientific">Pseudolycoriella hygida</name>
    <dbReference type="NCBI Taxonomy" id="35572"/>
    <lineage>
        <taxon>Eukaryota</taxon>
        <taxon>Metazoa</taxon>
        <taxon>Ecdysozoa</taxon>
        <taxon>Arthropoda</taxon>
        <taxon>Hexapoda</taxon>
        <taxon>Insecta</taxon>
        <taxon>Pterygota</taxon>
        <taxon>Neoptera</taxon>
        <taxon>Endopterygota</taxon>
        <taxon>Diptera</taxon>
        <taxon>Nematocera</taxon>
        <taxon>Sciaroidea</taxon>
        <taxon>Sciaridae</taxon>
        <taxon>Pseudolycoriella</taxon>
    </lineage>
</organism>
<dbReference type="AlphaFoldDB" id="A0A9Q0MMD6"/>
<dbReference type="Pfam" id="PF00929">
    <property type="entry name" value="RNase_T"/>
    <property type="match status" value="1"/>
</dbReference>
<keyword evidence="5" id="KW-0479">Metal-binding</keyword>
<dbReference type="Gene3D" id="3.30.420.10">
    <property type="entry name" value="Ribonuclease H-like superfamily/Ribonuclease H"/>
    <property type="match status" value="1"/>
</dbReference>
<dbReference type="InterPro" id="IPR050785">
    <property type="entry name" value="PAN2-PAN3_catalytic_subunit"/>
</dbReference>
<dbReference type="InterPro" id="IPR036397">
    <property type="entry name" value="RNaseH_sf"/>
</dbReference>
<dbReference type="GO" id="GO:0046872">
    <property type="term" value="F:metal ion binding"/>
    <property type="evidence" value="ECO:0007669"/>
    <property type="project" value="UniProtKB-KW"/>
</dbReference>
<evidence type="ECO:0000256" key="6">
    <source>
        <dbReference type="ARBA" id="ARBA00022801"/>
    </source>
</evidence>
<name>A0A9Q0MMD6_9DIPT</name>
<protein>
    <submittedName>
        <fullName evidence="10">PAN2-PAN3 deadenylation complex catalytic subunit PAN2</fullName>
    </submittedName>
</protein>
<keyword evidence="3" id="KW-0507">mRNA processing</keyword>
<evidence type="ECO:0000256" key="5">
    <source>
        <dbReference type="ARBA" id="ARBA00022723"/>
    </source>
</evidence>
<evidence type="ECO:0000256" key="4">
    <source>
        <dbReference type="ARBA" id="ARBA00022722"/>
    </source>
</evidence>
<dbReference type="PROSITE" id="PS50235">
    <property type="entry name" value="USP_3"/>
    <property type="match status" value="1"/>
</dbReference>
<accession>A0A9Q0MMD6</accession>
<reference evidence="10" key="1">
    <citation type="submission" date="2022-07" db="EMBL/GenBank/DDBJ databases">
        <authorList>
            <person name="Trinca V."/>
            <person name="Uliana J.V.C."/>
            <person name="Torres T.T."/>
            <person name="Ward R.J."/>
            <person name="Monesi N."/>
        </authorList>
    </citation>
    <scope>NUCLEOTIDE SEQUENCE</scope>
    <source>
        <strain evidence="10">HSMRA1968</strain>
        <tissue evidence="10">Whole embryos</tissue>
    </source>
</reference>
<dbReference type="GO" id="GO:0000932">
    <property type="term" value="C:P-body"/>
    <property type="evidence" value="ECO:0007669"/>
    <property type="project" value="TreeGrafter"/>
</dbReference>
<dbReference type="InterPro" id="IPR012337">
    <property type="entry name" value="RNaseH-like_sf"/>
</dbReference>
<dbReference type="EMBL" id="WJQU01002607">
    <property type="protein sequence ID" value="KAJ6632672.1"/>
    <property type="molecule type" value="Genomic_DNA"/>
</dbReference>
<dbReference type="InterPro" id="IPR028889">
    <property type="entry name" value="USP"/>
</dbReference>
<dbReference type="Pfam" id="PF13423">
    <property type="entry name" value="UCH_1"/>
    <property type="match status" value="1"/>
</dbReference>
<dbReference type="CDD" id="cd06143">
    <property type="entry name" value="PAN2_exo"/>
    <property type="match status" value="1"/>
</dbReference>
<evidence type="ECO:0000256" key="8">
    <source>
        <dbReference type="ARBA" id="ARBA00023242"/>
    </source>
</evidence>
<comment type="caution">
    <text evidence="10">The sequence shown here is derived from an EMBL/GenBank/DDBJ whole genome shotgun (WGS) entry which is preliminary data.</text>
</comment>
<keyword evidence="7" id="KW-0269">Exonuclease</keyword>
<dbReference type="PANTHER" id="PTHR15728">
    <property type="entry name" value="DEADENYLATION COMPLEX CATALYTIC SUBUNIT PAN2"/>
    <property type="match status" value="1"/>
</dbReference>
<dbReference type="GO" id="GO:0031251">
    <property type="term" value="C:PAN complex"/>
    <property type="evidence" value="ECO:0007669"/>
    <property type="project" value="TreeGrafter"/>
</dbReference>
<dbReference type="GO" id="GO:0006397">
    <property type="term" value="P:mRNA processing"/>
    <property type="evidence" value="ECO:0007669"/>
    <property type="project" value="UniProtKB-KW"/>
</dbReference>
<dbReference type="Gene3D" id="3.90.70.10">
    <property type="entry name" value="Cysteine proteinases"/>
    <property type="match status" value="1"/>
</dbReference>
<evidence type="ECO:0000313" key="10">
    <source>
        <dbReference type="EMBL" id="KAJ6632672.1"/>
    </source>
</evidence>
<dbReference type="InterPro" id="IPR028881">
    <property type="entry name" value="PAN2_UCH_dom"/>
</dbReference>
<sequence length="541" mass="61437">MLLQSNGRENESISFCQILKNSLSVEKTIKAFCDTCKNFSPTNQYAWVTDLPQILSINCGLTHEKDLTFLKRQMNRTFATSSTSSDANSTNNTPMKPCRYGLNCSRVDCHFTHPDRKSPISSAIPITPPSHTRSNTWFPLDFSMEIDENSELKIESSHSCELPSMANKQNHEISKDVSKLQIDGVKPFENEEVNATAGGKINSKRKDYKLSAVVCEINDANQKHLVALVYVGSSYHRMKLGDVGHRSGQWYIFNDFSIAPVSVQEAVWFTLEWKQPCVLFYSCCDFPPADTEVALDQFVNPFVHDIFSQQICKSKRYNMNFKPLSTSEMPGRGDLVAMDAEFVTLNPEENEIRPDGKTATIKPSHMSVARITCIRGQGPDEGVPFIDDYISTQEQVVDYLTKFSGIKPGDLDANFSNKHLTTLKNSYQKLRFLADSGVIFVGHGLNNDFRVINMIVPPEQIIDTVHLFYLPHQRMISLRFLAWHFLHTKIQSETHDSIEDARTALHLYKHYLEIEKQGRLNTEIAILYEKGKQLAWKVPSD</sequence>
<keyword evidence="6" id="KW-0378">Hydrolase</keyword>
<comment type="catalytic activity">
    <reaction evidence="1">
        <text>Exonucleolytic cleavage of poly(A) to 5'-AMP.</text>
        <dbReference type="EC" id="3.1.13.4"/>
    </reaction>
</comment>
<proteinExistence type="predicted"/>
<evidence type="ECO:0000256" key="2">
    <source>
        <dbReference type="ARBA" id="ARBA00022490"/>
    </source>
</evidence>
<dbReference type="SMART" id="SM00479">
    <property type="entry name" value="EXOIII"/>
    <property type="match status" value="1"/>
</dbReference>
<evidence type="ECO:0000256" key="1">
    <source>
        <dbReference type="ARBA" id="ARBA00001663"/>
    </source>
</evidence>
<keyword evidence="8" id="KW-0539">Nucleus</keyword>
<evidence type="ECO:0000259" key="9">
    <source>
        <dbReference type="PROSITE" id="PS50235"/>
    </source>
</evidence>
<dbReference type="SUPFAM" id="SSF54001">
    <property type="entry name" value="Cysteine proteinases"/>
    <property type="match status" value="1"/>
</dbReference>
<evidence type="ECO:0000313" key="11">
    <source>
        <dbReference type="Proteomes" id="UP001151699"/>
    </source>
</evidence>
<dbReference type="OrthoDB" id="16516at2759"/>
<keyword evidence="2" id="KW-0963">Cytoplasm</keyword>
<keyword evidence="4" id="KW-0540">Nuclease</keyword>
<dbReference type="SUPFAM" id="SSF53098">
    <property type="entry name" value="Ribonuclease H-like"/>
    <property type="match status" value="1"/>
</dbReference>
<gene>
    <name evidence="10" type="primary">PAN2_1</name>
    <name evidence="10" type="ORF">Bhyg_15747</name>
</gene>
<dbReference type="InterPro" id="IPR038765">
    <property type="entry name" value="Papain-like_cys_pep_sf"/>
</dbReference>
<dbReference type="InterPro" id="IPR013520">
    <property type="entry name" value="Ribonucl_H"/>
</dbReference>
<dbReference type="FunFam" id="3.30.420.10:FF:000011">
    <property type="entry name" value="PAN2-PAN3 deadenylation complex catalytic subunit PAN2"/>
    <property type="match status" value="1"/>
</dbReference>
<dbReference type="GO" id="GO:0004535">
    <property type="term" value="F:poly(A)-specific ribonuclease activity"/>
    <property type="evidence" value="ECO:0007669"/>
    <property type="project" value="UniProtKB-EC"/>
</dbReference>
<dbReference type="PANTHER" id="PTHR15728:SF0">
    <property type="entry name" value="PAN2-PAN3 DEADENYLATION COMPLEX CATALYTIC SUBUNIT PAN2"/>
    <property type="match status" value="1"/>
</dbReference>
<evidence type="ECO:0000256" key="3">
    <source>
        <dbReference type="ARBA" id="ARBA00022664"/>
    </source>
</evidence>
<dbReference type="GO" id="GO:0003676">
    <property type="term" value="F:nucleic acid binding"/>
    <property type="evidence" value="ECO:0007669"/>
    <property type="project" value="InterPro"/>
</dbReference>
<evidence type="ECO:0000256" key="7">
    <source>
        <dbReference type="ARBA" id="ARBA00022839"/>
    </source>
</evidence>
<dbReference type="GO" id="GO:0000289">
    <property type="term" value="P:nuclear-transcribed mRNA poly(A) tail shortening"/>
    <property type="evidence" value="ECO:0007669"/>
    <property type="project" value="TreeGrafter"/>
</dbReference>